<evidence type="ECO:0000313" key="2">
    <source>
        <dbReference type="EnsemblMetazoa" id="CJA27528.1"/>
    </source>
</evidence>
<sequence length="82" mass="9402">MGNFFDWFSIDTGMKKQEENPEKIDTCAPYNLDKIAEKNDGEKKIEEVLIEIEQFIVGVFKQVFFVSAAVFGITAAVYRIFV</sequence>
<keyword evidence="3" id="KW-1185">Reference proteome</keyword>
<organism evidence="2 3">
    <name type="scientific">Caenorhabditis japonica</name>
    <dbReference type="NCBI Taxonomy" id="281687"/>
    <lineage>
        <taxon>Eukaryota</taxon>
        <taxon>Metazoa</taxon>
        <taxon>Ecdysozoa</taxon>
        <taxon>Nematoda</taxon>
        <taxon>Chromadorea</taxon>
        <taxon>Rhabditida</taxon>
        <taxon>Rhabditina</taxon>
        <taxon>Rhabditomorpha</taxon>
        <taxon>Rhabditoidea</taxon>
        <taxon>Rhabditidae</taxon>
        <taxon>Peloderinae</taxon>
        <taxon>Caenorhabditis</taxon>
    </lineage>
</organism>
<name>A0A8R1E8G7_CAEJA</name>
<keyword evidence="1" id="KW-0472">Membrane</keyword>
<reference evidence="3" key="1">
    <citation type="submission" date="2010-08" db="EMBL/GenBank/DDBJ databases">
        <authorList>
            <consortium name="Caenorhabditis japonica Sequencing Consortium"/>
            <person name="Wilson R.K."/>
        </authorList>
    </citation>
    <scope>NUCLEOTIDE SEQUENCE [LARGE SCALE GENOMIC DNA]</scope>
    <source>
        <strain evidence="3">DF5081</strain>
    </source>
</reference>
<protein>
    <submittedName>
        <fullName evidence="2">Uncharacterized protein</fullName>
    </submittedName>
</protein>
<evidence type="ECO:0000256" key="1">
    <source>
        <dbReference type="SAM" id="Phobius"/>
    </source>
</evidence>
<accession>A0A8R1E8G7</accession>
<feature type="transmembrane region" description="Helical" evidence="1">
    <location>
        <begin position="63"/>
        <end position="81"/>
    </location>
</feature>
<dbReference type="AlphaFoldDB" id="A0A8R1E8G7"/>
<reference evidence="2" key="2">
    <citation type="submission" date="2022-06" db="UniProtKB">
        <authorList>
            <consortium name="EnsemblMetazoa"/>
        </authorList>
    </citation>
    <scope>IDENTIFICATION</scope>
    <source>
        <strain evidence="2">DF5081</strain>
    </source>
</reference>
<keyword evidence="1" id="KW-1133">Transmembrane helix</keyword>
<proteinExistence type="predicted"/>
<keyword evidence="1" id="KW-0812">Transmembrane</keyword>
<dbReference type="Proteomes" id="UP000005237">
    <property type="component" value="Unassembled WGS sequence"/>
</dbReference>
<dbReference type="EnsemblMetazoa" id="CJA27528.1">
    <property type="protein sequence ID" value="CJA27528.1"/>
    <property type="gene ID" value="WBGene00183100"/>
</dbReference>
<evidence type="ECO:0000313" key="3">
    <source>
        <dbReference type="Proteomes" id="UP000005237"/>
    </source>
</evidence>